<evidence type="ECO:0000313" key="2">
    <source>
        <dbReference type="EMBL" id="KYN82451.1"/>
    </source>
</evidence>
<dbReference type="RefSeq" id="WP_061897975.1">
    <property type="nucleotide sequence ID" value="NZ_LOBR01000103.1"/>
</dbReference>
<dbReference type="InterPro" id="IPR051531">
    <property type="entry name" value="N-acetyltransferase"/>
</dbReference>
<comment type="caution">
    <text evidence="2">The sequence shown here is derived from an EMBL/GenBank/DDBJ whole genome shotgun (WGS) entry which is preliminary data.</text>
</comment>
<dbReference type="AlphaFoldDB" id="A0A151KTK8"/>
<dbReference type="SUPFAM" id="SSF55729">
    <property type="entry name" value="Acyl-CoA N-acyltransferases (Nat)"/>
    <property type="match status" value="1"/>
</dbReference>
<dbReference type="GO" id="GO:0016747">
    <property type="term" value="F:acyltransferase activity, transferring groups other than amino-acyl groups"/>
    <property type="evidence" value="ECO:0007669"/>
    <property type="project" value="InterPro"/>
</dbReference>
<dbReference type="PANTHER" id="PTHR43792:SF1">
    <property type="entry name" value="N-ACETYLTRANSFERASE DOMAIN-CONTAINING PROTEIN"/>
    <property type="match status" value="1"/>
</dbReference>
<evidence type="ECO:0000313" key="3">
    <source>
        <dbReference type="Proteomes" id="UP000075346"/>
    </source>
</evidence>
<protein>
    <submittedName>
        <fullName evidence="2">Acetyltransferase</fullName>
    </submittedName>
</protein>
<name>A0A151KTK8_9VIBR</name>
<organism evidence="2 3">
    <name type="scientific">Vibrio cidicii</name>
    <dbReference type="NCBI Taxonomy" id="1763883"/>
    <lineage>
        <taxon>Bacteria</taxon>
        <taxon>Pseudomonadati</taxon>
        <taxon>Pseudomonadota</taxon>
        <taxon>Gammaproteobacteria</taxon>
        <taxon>Vibrionales</taxon>
        <taxon>Vibrionaceae</taxon>
        <taxon>Vibrio</taxon>
    </lineage>
</organism>
<proteinExistence type="predicted"/>
<reference evidence="3" key="1">
    <citation type="submission" date="2015-12" db="EMBL/GenBank/DDBJ databases">
        <authorList>
            <person name="Shamseldin A."/>
            <person name="Moawad H."/>
            <person name="Abd El-Rahim W.M."/>
            <person name="Sadowsky M.J."/>
        </authorList>
    </citation>
    <scope>NUCLEOTIDE SEQUENCE [LARGE SCALE GENOMIC DNA]</scope>
    <source>
        <strain evidence="3">2538-88</strain>
    </source>
</reference>
<dbReference type="InterPro" id="IPR000182">
    <property type="entry name" value="GNAT_dom"/>
</dbReference>
<dbReference type="Proteomes" id="UP000075346">
    <property type="component" value="Unassembled WGS sequence"/>
</dbReference>
<evidence type="ECO:0000259" key="1">
    <source>
        <dbReference type="PROSITE" id="PS51186"/>
    </source>
</evidence>
<dbReference type="PANTHER" id="PTHR43792">
    <property type="entry name" value="GNAT FAMILY, PUTATIVE (AFU_ORTHOLOGUE AFUA_3G00765)-RELATED-RELATED"/>
    <property type="match status" value="1"/>
</dbReference>
<dbReference type="Gene3D" id="3.40.630.30">
    <property type="match status" value="1"/>
</dbReference>
<feature type="domain" description="N-acetyltransferase" evidence="1">
    <location>
        <begin position="9"/>
        <end position="173"/>
    </location>
</feature>
<dbReference type="EMBL" id="LOBR01000103">
    <property type="protein sequence ID" value="KYN82451.1"/>
    <property type="molecule type" value="Genomic_DNA"/>
</dbReference>
<dbReference type="PROSITE" id="PS51186">
    <property type="entry name" value="GNAT"/>
    <property type="match status" value="1"/>
</dbReference>
<dbReference type="InterPro" id="IPR016181">
    <property type="entry name" value="Acyl_CoA_acyltransferase"/>
</dbReference>
<dbReference type="Pfam" id="PF13302">
    <property type="entry name" value="Acetyltransf_3"/>
    <property type="match status" value="1"/>
</dbReference>
<gene>
    <name evidence="2" type="ORF">ATY37_20720</name>
</gene>
<sequence>MFKLETENLILRDMQLSDESSFVEISQDAKYQRFYSESDSDPDKYKQLTKLFVEQSLEVPRKSYQLAIESKQSGIFIGIVCLRLEAEWQASMGCGISRQFQGHGFIYEAVKKLASFGFNELDIHRIYAETISQNLAAIKLCKSLGMKQEAYYRENRFFKGQWWDTVVLAMLRSEWQQS</sequence>
<accession>A0A151KTK8</accession>